<gene>
    <name evidence="2" type="ORF">EVA_17257</name>
</gene>
<protein>
    <submittedName>
        <fullName evidence="2">Uncharacterized protein</fullName>
    </submittedName>
</protein>
<organism evidence="2">
    <name type="scientific">gut metagenome</name>
    <dbReference type="NCBI Taxonomy" id="749906"/>
    <lineage>
        <taxon>unclassified sequences</taxon>
        <taxon>metagenomes</taxon>
        <taxon>organismal metagenomes</taxon>
    </lineage>
</organism>
<reference evidence="2" key="1">
    <citation type="journal article" date="2012" name="PLoS ONE">
        <title>Gene sets for utilization of primary and secondary nutrition supplies in the distal gut of endangered iberian lynx.</title>
        <authorList>
            <person name="Alcaide M."/>
            <person name="Messina E."/>
            <person name="Richter M."/>
            <person name="Bargiela R."/>
            <person name="Peplies J."/>
            <person name="Huws S.A."/>
            <person name="Newbold C.J."/>
            <person name="Golyshin P.N."/>
            <person name="Simon M.A."/>
            <person name="Lopez G."/>
            <person name="Yakimov M.M."/>
            <person name="Ferrer M."/>
        </authorList>
    </citation>
    <scope>NUCLEOTIDE SEQUENCE</scope>
</reference>
<dbReference type="EMBL" id="AMCI01006259">
    <property type="protein sequence ID" value="EJW94636.1"/>
    <property type="molecule type" value="Genomic_DNA"/>
</dbReference>
<sequence>MEPLHLAVDRKLISQALKQPRKRSNNLESLSNLESLESLEKAETNIQPEISKKTKSYGKSKTITTTPSLAPPPRQRTSRGAPVAMYLPRVRHPPPFRQSRDRPL</sequence>
<comment type="caution">
    <text evidence="2">The sequence shown here is derived from an EMBL/GenBank/DDBJ whole genome shotgun (WGS) entry which is preliminary data.</text>
</comment>
<evidence type="ECO:0000313" key="2">
    <source>
        <dbReference type="EMBL" id="EJW94636.1"/>
    </source>
</evidence>
<accession>J9FIC7</accession>
<dbReference type="AlphaFoldDB" id="J9FIC7"/>
<name>J9FIC7_9ZZZZ</name>
<feature type="region of interest" description="Disordered" evidence="1">
    <location>
        <begin position="17"/>
        <end position="83"/>
    </location>
</feature>
<feature type="compositionally biased region" description="Low complexity" evidence="1">
    <location>
        <begin position="26"/>
        <end position="36"/>
    </location>
</feature>
<evidence type="ECO:0000256" key="1">
    <source>
        <dbReference type="SAM" id="MobiDB-lite"/>
    </source>
</evidence>
<proteinExistence type="predicted"/>